<organism evidence="1 2">
    <name type="scientific">Cyclotella atomus</name>
    <dbReference type="NCBI Taxonomy" id="382360"/>
    <lineage>
        <taxon>Eukaryota</taxon>
        <taxon>Sar</taxon>
        <taxon>Stramenopiles</taxon>
        <taxon>Ochrophyta</taxon>
        <taxon>Bacillariophyta</taxon>
        <taxon>Coscinodiscophyceae</taxon>
        <taxon>Thalassiosirophycidae</taxon>
        <taxon>Stephanodiscales</taxon>
        <taxon>Stephanodiscaceae</taxon>
        <taxon>Cyclotella</taxon>
    </lineage>
</organism>
<protein>
    <recommendedName>
        <fullName evidence="3">HAT C-terminal dimerisation domain-containing protein</fullName>
    </recommendedName>
</protein>
<dbReference type="SUPFAM" id="SSF53098">
    <property type="entry name" value="Ribonuclease H-like"/>
    <property type="match status" value="1"/>
</dbReference>
<name>A0ABD3MZF8_9STRA</name>
<comment type="caution">
    <text evidence="1">The sequence shown here is derived from an EMBL/GenBank/DDBJ whole genome shotgun (WGS) entry which is preliminary data.</text>
</comment>
<evidence type="ECO:0000313" key="1">
    <source>
        <dbReference type="EMBL" id="KAL3765855.1"/>
    </source>
</evidence>
<keyword evidence="2" id="KW-1185">Reference proteome</keyword>
<evidence type="ECO:0008006" key="3">
    <source>
        <dbReference type="Google" id="ProtNLM"/>
    </source>
</evidence>
<gene>
    <name evidence="1" type="ORF">ACHAWO_006400</name>
</gene>
<dbReference type="Proteomes" id="UP001530400">
    <property type="component" value="Unassembled WGS sequence"/>
</dbReference>
<proteinExistence type="predicted"/>
<evidence type="ECO:0000313" key="2">
    <source>
        <dbReference type="Proteomes" id="UP001530400"/>
    </source>
</evidence>
<sequence length="349" mass="39001">MIALPPLLLPPHPLPLPQAASSRSPLPSHLIGRRLVKDVDDTRAEWEVAKSSEAAANVALQEFEAQHNTSTANRRSRGNAINYAAMANPQSRPSAQSLQHKTLADAVEAEKVVTAEKLSLHLSARSKLEQFKGGKLITEEDFVAHGHKVVEPIFKDYNRLFLDSHGDFKNITTAYHAARVLNPLIAVKMTEAEIKEGVKDLKSFGFDEFHDGNGIIDNIIDEIPYYKGMLDRTGEDFWNGVEGATKYDIDLARKVVDNPDKYAGSTWKDDPIEKARRVWEWWRANHSNPGIFYFAEAARLVALVQISSAAVERIFSQVKLICETTGDSPLEENLEVRLFERCNVYPAGI</sequence>
<dbReference type="EMBL" id="JALLPJ020001395">
    <property type="protein sequence ID" value="KAL3765855.1"/>
    <property type="molecule type" value="Genomic_DNA"/>
</dbReference>
<accession>A0ABD3MZF8</accession>
<dbReference type="InterPro" id="IPR012337">
    <property type="entry name" value="RNaseH-like_sf"/>
</dbReference>
<reference evidence="1 2" key="1">
    <citation type="submission" date="2024-10" db="EMBL/GenBank/DDBJ databases">
        <title>Updated reference genomes for cyclostephanoid diatoms.</title>
        <authorList>
            <person name="Roberts W.R."/>
            <person name="Alverson A.J."/>
        </authorList>
    </citation>
    <scope>NUCLEOTIDE SEQUENCE [LARGE SCALE GENOMIC DNA]</scope>
    <source>
        <strain evidence="1 2">AJA010-31</strain>
    </source>
</reference>
<dbReference type="AlphaFoldDB" id="A0ABD3MZF8"/>